<dbReference type="KEGG" id="lng:BSQ50_02455"/>
<name>A0A3S6QTZ9_9LACO</name>
<organism evidence="3 4">
    <name type="scientific">Liquorilactobacillus nagelii</name>
    <dbReference type="NCBI Taxonomy" id="82688"/>
    <lineage>
        <taxon>Bacteria</taxon>
        <taxon>Bacillati</taxon>
        <taxon>Bacillota</taxon>
        <taxon>Bacilli</taxon>
        <taxon>Lactobacillales</taxon>
        <taxon>Lactobacillaceae</taxon>
        <taxon>Liquorilactobacillus</taxon>
    </lineage>
</organism>
<sequence length="230" mass="26990">MNCPKCQRKLANKSILQWFFSWQSPIPTVKLCERCLAEFISLAGQIICQGCGRLQKNESLCLDCQKWQQQIDGKLLNNRALYSYNQSMKDYFFNYKFQGNYQYRSYFQSELTATAKDYFKQGWWLVPIPVSDITWQRRGFNQVEGLIERLLYQPILRVKPLYEKETQSSKNRQERLSMPQPFELKATVQLNGEKILLIDDVYTTGRTLYHAREVLLTAGAIKVKSLTLAR</sequence>
<dbReference type="InterPro" id="IPR029057">
    <property type="entry name" value="PRTase-like"/>
</dbReference>
<protein>
    <recommendedName>
        <fullName evidence="2">Phosphoribosyltransferase domain-containing protein</fullName>
    </recommendedName>
</protein>
<dbReference type="AlphaFoldDB" id="A0A3S6QTZ9"/>
<dbReference type="Gene3D" id="3.40.50.2020">
    <property type="match status" value="1"/>
</dbReference>
<dbReference type="Proteomes" id="UP000324497">
    <property type="component" value="Chromosome"/>
</dbReference>
<evidence type="ECO:0000256" key="1">
    <source>
        <dbReference type="ARBA" id="ARBA00008007"/>
    </source>
</evidence>
<feature type="domain" description="Phosphoribosyltransferase" evidence="2">
    <location>
        <begin position="172"/>
        <end position="229"/>
    </location>
</feature>
<dbReference type="PANTHER" id="PTHR47505:SF1">
    <property type="entry name" value="DNA UTILIZATION PROTEIN YHGH"/>
    <property type="match status" value="1"/>
</dbReference>
<evidence type="ECO:0000313" key="4">
    <source>
        <dbReference type="Proteomes" id="UP000324497"/>
    </source>
</evidence>
<comment type="similarity">
    <text evidence="1">Belongs to the ComF/GntX family.</text>
</comment>
<dbReference type="InterPro" id="IPR051910">
    <property type="entry name" value="ComF/GntX_DNA_util-trans"/>
</dbReference>
<dbReference type="Pfam" id="PF00156">
    <property type="entry name" value="Pribosyltran"/>
    <property type="match status" value="1"/>
</dbReference>
<evidence type="ECO:0000259" key="2">
    <source>
        <dbReference type="Pfam" id="PF00156"/>
    </source>
</evidence>
<proteinExistence type="inferred from homology"/>
<dbReference type="EMBL" id="CP018180">
    <property type="protein sequence ID" value="AUJ31518.1"/>
    <property type="molecule type" value="Genomic_DNA"/>
</dbReference>
<dbReference type="SUPFAM" id="SSF53271">
    <property type="entry name" value="PRTase-like"/>
    <property type="match status" value="1"/>
</dbReference>
<reference evidence="3 4" key="1">
    <citation type="submission" date="2016-11" db="EMBL/GenBank/DDBJ databases">
        <title>Interaction between Lactobacillus species and yeast in water kefir.</title>
        <authorList>
            <person name="Behr J."/>
            <person name="Xu D."/>
            <person name="Vogel R.F."/>
        </authorList>
    </citation>
    <scope>NUCLEOTIDE SEQUENCE [LARGE SCALE GENOMIC DNA]</scope>
    <source>
        <strain evidence="3 4">TMW 1.1827</strain>
    </source>
</reference>
<dbReference type="InterPro" id="IPR000836">
    <property type="entry name" value="PRTase_dom"/>
</dbReference>
<gene>
    <name evidence="3" type="ORF">BSQ50_02455</name>
</gene>
<dbReference type="CDD" id="cd06223">
    <property type="entry name" value="PRTases_typeI"/>
    <property type="match status" value="1"/>
</dbReference>
<accession>A0A3S6QTZ9</accession>
<evidence type="ECO:0000313" key="3">
    <source>
        <dbReference type="EMBL" id="AUJ31518.1"/>
    </source>
</evidence>
<keyword evidence="4" id="KW-1185">Reference proteome</keyword>
<dbReference type="PANTHER" id="PTHR47505">
    <property type="entry name" value="DNA UTILIZATION PROTEIN YHGH"/>
    <property type="match status" value="1"/>
</dbReference>